<dbReference type="Proteomes" id="UP000886101">
    <property type="component" value="Unassembled WGS sequence"/>
</dbReference>
<comment type="caution">
    <text evidence="2">The sequence shown here is derived from an EMBL/GenBank/DDBJ whole genome shotgun (WGS) entry which is preliminary data.</text>
</comment>
<dbReference type="AlphaFoldDB" id="A0A7V5NY91"/>
<dbReference type="Pfam" id="PF07883">
    <property type="entry name" value="Cupin_2"/>
    <property type="match status" value="1"/>
</dbReference>
<evidence type="ECO:0000313" key="2">
    <source>
        <dbReference type="EMBL" id="HHI96338.1"/>
    </source>
</evidence>
<reference evidence="2" key="1">
    <citation type="journal article" date="2020" name="mSystems">
        <title>Genome- and Community-Level Interaction Insights into Carbon Utilization and Element Cycling Functions of Hydrothermarchaeota in Hydrothermal Sediment.</title>
        <authorList>
            <person name="Zhou Z."/>
            <person name="Liu Y."/>
            <person name="Xu W."/>
            <person name="Pan J."/>
            <person name="Luo Z.H."/>
            <person name="Li M."/>
        </authorList>
    </citation>
    <scope>NUCLEOTIDE SEQUENCE [LARGE SCALE GENOMIC DNA]</scope>
    <source>
        <strain evidence="2">HyVt-533</strain>
    </source>
</reference>
<feature type="domain" description="Cupin type-2" evidence="1">
    <location>
        <begin position="33"/>
        <end position="97"/>
    </location>
</feature>
<organism evidence="2">
    <name type="scientific">Thermodesulfatator atlanticus</name>
    <dbReference type="NCBI Taxonomy" id="501497"/>
    <lineage>
        <taxon>Bacteria</taxon>
        <taxon>Pseudomonadati</taxon>
        <taxon>Thermodesulfobacteriota</taxon>
        <taxon>Thermodesulfobacteria</taxon>
        <taxon>Thermodesulfobacteriales</taxon>
        <taxon>Thermodesulfatatoraceae</taxon>
        <taxon>Thermodesulfatator</taxon>
    </lineage>
</organism>
<protein>
    <submittedName>
        <fullName evidence="2">Cupin domain-containing protein</fullName>
    </submittedName>
</protein>
<proteinExistence type="predicted"/>
<accession>A0A7V5NY91</accession>
<dbReference type="InterPro" id="IPR013096">
    <property type="entry name" value="Cupin_2"/>
</dbReference>
<sequence>MKVYSLEENKRFERELTKILVHDSPYFRIINFNLKAGATFPVHSHDVEGELSILILEGEGEFLGDGVSLPAKAGDILICQIREPHGLRAKTDMRFLVTIAPPL</sequence>
<dbReference type="SUPFAM" id="SSF51182">
    <property type="entry name" value="RmlC-like cupins"/>
    <property type="match status" value="1"/>
</dbReference>
<name>A0A7V5NY91_9BACT</name>
<evidence type="ECO:0000259" key="1">
    <source>
        <dbReference type="Pfam" id="PF07883"/>
    </source>
</evidence>
<gene>
    <name evidence="2" type="ORF">ENJ96_00615</name>
</gene>
<dbReference type="Gene3D" id="2.60.120.10">
    <property type="entry name" value="Jelly Rolls"/>
    <property type="match status" value="1"/>
</dbReference>
<dbReference type="InterPro" id="IPR011051">
    <property type="entry name" value="RmlC_Cupin_sf"/>
</dbReference>
<dbReference type="InterPro" id="IPR014710">
    <property type="entry name" value="RmlC-like_jellyroll"/>
</dbReference>
<dbReference type="EMBL" id="DROK01000018">
    <property type="protein sequence ID" value="HHI96338.1"/>
    <property type="molecule type" value="Genomic_DNA"/>
</dbReference>